<evidence type="ECO:0000313" key="10">
    <source>
        <dbReference type="Proteomes" id="UP000435649"/>
    </source>
</evidence>
<comment type="similarity">
    <text evidence="1 4 7">Belongs to the tRNA pseudouridine synthase TruA family.</text>
</comment>
<name>A0A844G337_9BACT</name>
<accession>A0A844G337</accession>
<comment type="caution">
    <text evidence="9">The sequence shown here is derived from an EMBL/GenBank/DDBJ whole genome shotgun (WGS) entry which is preliminary data.</text>
</comment>
<dbReference type="GO" id="GO:0003723">
    <property type="term" value="F:RNA binding"/>
    <property type="evidence" value="ECO:0007669"/>
    <property type="project" value="InterPro"/>
</dbReference>
<feature type="domain" description="Pseudouridine synthase I TruA alpha/beta" evidence="8">
    <location>
        <begin position="156"/>
        <end position="257"/>
    </location>
</feature>
<dbReference type="Pfam" id="PF01416">
    <property type="entry name" value="PseudoU_synth_1"/>
    <property type="match status" value="2"/>
</dbReference>
<dbReference type="CDD" id="cd02570">
    <property type="entry name" value="PseudoU_synth_EcTruA"/>
    <property type="match status" value="1"/>
</dbReference>
<dbReference type="Gene3D" id="3.30.70.660">
    <property type="entry name" value="Pseudouridine synthase I, catalytic domain, C-terminal subdomain"/>
    <property type="match status" value="1"/>
</dbReference>
<dbReference type="PANTHER" id="PTHR11142">
    <property type="entry name" value="PSEUDOURIDYLATE SYNTHASE"/>
    <property type="match status" value="1"/>
</dbReference>
<comment type="subunit">
    <text evidence="4">Homodimer.</text>
</comment>
<dbReference type="Proteomes" id="UP000435649">
    <property type="component" value="Unassembled WGS sequence"/>
</dbReference>
<comment type="catalytic activity">
    <reaction evidence="4 7">
        <text>uridine(38/39/40) in tRNA = pseudouridine(38/39/40) in tRNA</text>
        <dbReference type="Rhea" id="RHEA:22376"/>
        <dbReference type="Rhea" id="RHEA-COMP:10085"/>
        <dbReference type="Rhea" id="RHEA-COMP:10087"/>
        <dbReference type="ChEBI" id="CHEBI:65314"/>
        <dbReference type="ChEBI" id="CHEBI:65315"/>
        <dbReference type="EC" id="5.4.99.12"/>
    </reaction>
</comment>
<proteinExistence type="inferred from homology"/>
<evidence type="ECO:0000256" key="2">
    <source>
        <dbReference type="ARBA" id="ARBA00022694"/>
    </source>
</evidence>
<dbReference type="GO" id="GO:0160147">
    <property type="term" value="F:tRNA pseudouridine(38-40) synthase activity"/>
    <property type="evidence" value="ECO:0007669"/>
    <property type="project" value="UniProtKB-EC"/>
</dbReference>
<evidence type="ECO:0000256" key="4">
    <source>
        <dbReference type="HAMAP-Rule" id="MF_00171"/>
    </source>
</evidence>
<feature type="active site" description="Nucleophile" evidence="4 5">
    <location>
        <position position="64"/>
    </location>
</feature>
<evidence type="ECO:0000256" key="7">
    <source>
        <dbReference type="RuleBase" id="RU003792"/>
    </source>
</evidence>
<dbReference type="FunFam" id="3.30.70.580:FF:000001">
    <property type="entry name" value="tRNA pseudouridine synthase A"/>
    <property type="match status" value="1"/>
</dbReference>
<evidence type="ECO:0000313" key="9">
    <source>
        <dbReference type="EMBL" id="MST97051.1"/>
    </source>
</evidence>
<reference evidence="9 10" key="1">
    <citation type="submission" date="2019-08" db="EMBL/GenBank/DDBJ databases">
        <title>In-depth cultivation of the pig gut microbiome towards novel bacterial diversity and tailored functional studies.</title>
        <authorList>
            <person name="Wylensek D."/>
            <person name="Hitch T.C.A."/>
            <person name="Clavel T."/>
        </authorList>
    </citation>
    <scope>NUCLEOTIDE SEQUENCE [LARGE SCALE GENOMIC DNA]</scope>
    <source>
        <strain evidence="9 10">BBE-744-WT-12</strain>
    </source>
</reference>
<dbReference type="PANTHER" id="PTHR11142:SF0">
    <property type="entry name" value="TRNA PSEUDOURIDINE SYNTHASE-LIKE 1"/>
    <property type="match status" value="1"/>
</dbReference>
<dbReference type="SUPFAM" id="SSF55120">
    <property type="entry name" value="Pseudouridine synthase"/>
    <property type="match status" value="1"/>
</dbReference>
<dbReference type="EMBL" id="VUNS01000007">
    <property type="protein sequence ID" value="MST97051.1"/>
    <property type="molecule type" value="Genomic_DNA"/>
</dbReference>
<comment type="caution">
    <text evidence="4">Lacks conserved residue(s) required for the propagation of feature annotation.</text>
</comment>
<keyword evidence="3 4" id="KW-0413">Isomerase</keyword>
<dbReference type="EC" id="5.4.99.12" evidence="4"/>
<dbReference type="RefSeq" id="WP_106053622.1">
    <property type="nucleotide sequence ID" value="NZ_CALXOB010000022.1"/>
</dbReference>
<dbReference type="HAMAP" id="MF_00171">
    <property type="entry name" value="TruA"/>
    <property type="match status" value="1"/>
</dbReference>
<comment type="function">
    <text evidence="4">Formation of pseudouridine at positions 38, 39 and 40 in the anticodon stem and loop of transfer RNAs.</text>
</comment>
<evidence type="ECO:0000256" key="6">
    <source>
        <dbReference type="PIRSR" id="PIRSR001430-2"/>
    </source>
</evidence>
<evidence type="ECO:0000256" key="1">
    <source>
        <dbReference type="ARBA" id="ARBA00009375"/>
    </source>
</evidence>
<gene>
    <name evidence="4 9" type="primary">truA</name>
    <name evidence="9" type="ORF">FYJ85_08345</name>
</gene>
<dbReference type="PIRSF" id="PIRSF001430">
    <property type="entry name" value="tRNA_psdUrid_synth"/>
    <property type="match status" value="1"/>
</dbReference>
<evidence type="ECO:0000256" key="5">
    <source>
        <dbReference type="PIRSR" id="PIRSR001430-1"/>
    </source>
</evidence>
<dbReference type="InterPro" id="IPR020094">
    <property type="entry name" value="TruA/RsuA/RluB/E/F_N"/>
</dbReference>
<dbReference type="NCBIfam" id="TIGR00071">
    <property type="entry name" value="hisT_truA"/>
    <property type="match status" value="1"/>
</dbReference>
<protein>
    <recommendedName>
        <fullName evidence="4">tRNA pseudouridine synthase A</fullName>
        <ecNumber evidence="4">5.4.99.12</ecNumber>
    </recommendedName>
    <alternativeName>
        <fullName evidence="4">tRNA pseudouridine(38-40) synthase</fullName>
    </alternativeName>
    <alternativeName>
        <fullName evidence="4">tRNA pseudouridylate synthase I</fullName>
    </alternativeName>
    <alternativeName>
        <fullName evidence="4">tRNA-uridine isomerase I</fullName>
    </alternativeName>
</protein>
<dbReference type="InterPro" id="IPR001406">
    <property type="entry name" value="PsdUridine_synth_TruA"/>
</dbReference>
<dbReference type="AlphaFoldDB" id="A0A844G337"/>
<feature type="domain" description="Pseudouridine synthase I TruA alpha/beta" evidence="8">
    <location>
        <begin position="20"/>
        <end position="118"/>
    </location>
</feature>
<evidence type="ECO:0000259" key="8">
    <source>
        <dbReference type="Pfam" id="PF01416"/>
    </source>
</evidence>
<dbReference type="InterPro" id="IPR020103">
    <property type="entry name" value="PsdUridine_synth_cat_dom_sf"/>
</dbReference>
<sequence>MTSLEQTSYEPYKRYLLEIAYDGGNYSGWQIQPHCLAVQEVLQGILSKMYAGHPIHLIGSSRTDAGVHAQRFAAGYLTPKRPDIPPDKILRAVNRQLPADIKLRTVREVPLEFHARYDALGKAYTYVLNLGAPSPFADRYSWVPYHRMDVDKIRAAAQVLVGTHDYSSFVVERSMIDEAVRTIYRIDVETIGQFCCCTFVGNGFLYKMIRCLMGTLEAAGSGKLNPEAVRRILEARDRTQAPETAPPQGLFLMKVFYTPEERAAFRLEGLPFCF</sequence>
<feature type="binding site" evidence="4 6">
    <location>
        <position position="124"/>
    </location>
    <ligand>
        <name>substrate</name>
    </ligand>
</feature>
<dbReference type="GO" id="GO:0031119">
    <property type="term" value="P:tRNA pseudouridine synthesis"/>
    <property type="evidence" value="ECO:0007669"/>
    <property type="project" value="UniProtKB-UniRule"/>
</dbReference>
<dbReference type="InterPro" id="IPR020097">
    <property type="entry name" value="PsdUridine_synth_TruA_a/b_dom"/>
</dbReference>
<dbReference type="Gene3D" id="3.30.70.580">
    <property type="entry name" value="Pseudouridine synthase I, catalytic domain, N-terminal subdomain"/>
    <property type="match status" value="1"/>
</dbReference>
<evidence type="ECO:0000256" key="3">
    <source>
        <dbReference type="ARBA" id="ARBA00023235"/>
    </source>
</evidence>
<keyword evidence="10" id="KW-1185">Reference proteome</keyword>
<keyword evidence="2 4" id="KW-0819">tRNA processing</keyword>
<dbReference type="InterPro" id="IPR020095">
    <property type="entry name" value="PsdUridine_synth_TruA_C"/>
</dbReference>
<organism evidence="9 10">
    <name type="scientific">Victivallis lenta</name>
    <dbReference type="NCBI Taxonomy" id="2606640"/>
    <lineage>
        <taxon>Bacteria</taxon>
        <taxon>Pseudomonadati</taxon>
        <taxon>Lentisphaerota</taxon>
        <taxon>Lentisphaeria</taxon>
        <taxon>Victivallales</taxon>
        <taxon>Victivallaceae</taxon>
        <taxon>Victivallis</taxon>
    </lineage>
</organism>